<dbReference type="RefSeq" id="WP_282589196.1">
    <property type="nucleotide sequence ID" value="NZ_JAMOIM010000067.1"/>
</dbReference>
<evidence type="ECO:0000256" key="9">
    <source>
        <dbReference type="ARBA" id="ARBA00048540"/>
    </source>
</evidence>
<evidence type="ECO:0000256" key="10">
    <source>
        <dbReference type="PIRNR" id="PIRNR006268"/>
    </source>
</evidence>
<comment type="cofactor">
    <cofactor evidence="11">
        <name>Mg(2+)</name>
        <dbReference type="ChEBI" id="CHEBI:18420"/>
    </cofactor>
    <cofactor evidence="11">
        <name>Mn(2+)</name>
        <dbReference type="ChEBI" id="CHEBI:29035"/>
    </cofactor>
    <text evidence="11">Magnesium. Can also use manganese.</text>
</comment>
<keyword evidence="5 10" id="KW-0479">Metal-binding</keyword>
<evidence type="ECO:0000313" key="12">
    <source>
        <dbReference type="EMBL" id="MCW6512822.1"/>
    </source>
</evidence>
<evidence type="ECO:0000256" key="4">
    <source>
        <dbReference type="ARBA" id="ARBA00022679"/>
    </source>
</evidence>
<evidence type="ECO:0000256" key="11">
    <source>
        <dbReference type="PIRSR" id="PIRSR006268-2"/>
    </source>
</evidence>
<dbReference type="PANTHER" id="PTHR30040:SF2">
    <property type="entry name" value="FAD:PROTEIN FMN TRANSFERASE"/>
    <property type="match status" value="1"/>
</dbReference>
<evidence type="ECO:0000256" key="1">
    <source>
        <dbReference type="ARBA" id="ARBA00011955"/>
    </source>
</evidence>
<accession>A0AA41ZBG8</accession>
<dbReference type="Pfam" id="PF02424">
    <property type="entry name" value="ApbE"/>
    <property type="match status" value="1"/>
</dbReference>
<dbReference type="GO" id="GO:0046872">
    <property type="term" value="F:metal ion binding"/>
    <property type="evidence" value="ECO:0007669"/>
    <property type="project" value="UniProtKB-UniRule"/>
</dbReference>
<dbReference type="InterPro" id="IPR003374">
    <property type="entry name" value="ApbE-like_sf"/>
</dbReference>
<dbReference type="EC" id="2.7.1.180" evidence="1 10"/>
<dbReference type="SUPFAM" id="SSF143631">
    <property type="entry name" value="ApbE-like"/>
    <property type="match status" value="1"/>
</dbReference>
<keyword evidence="3 10" id="KW-0285">Flavoprotein</keyword>
<name>A0AA41ZBG8_9HYPH</name>
<dbReference type="AlphaFoldDB" id="A0AA41ZBG8"/>
<proteinExistence type="inferred from homology"/>
<dbReference type="Proteomes" id="UP001165667">
    <property type="component" value="Unassembled WGS sequence"/>
</dbReference>
<dbReference type="Gene3D" id="3.10.520.10">
    <property type="entry name" value="ApbE-like domains"/>
    <property type="match status" value="1"/>
</dbReference>
<protein>
    <recommendedName>
        <fullName evidence="2 10">FAD:protein FMN transferase</fullName>
        <ecNumber evidence="1 10">2.7.1.180</ecNumber>
    </recommendedName>
    <alternativeName>
        <fullName evidence="8 10">Flavin transferase</fullName>
    </alternativeName>
</protein>
<evidence type="ECO:0000256" key="5">
    <source>
        <dbReference type="ARBA" id="ARBA00022723"/>
    </source>
</evidence>
<comment type="catalytic activity">
    <reaction evidence="9 10">
        <text>L-threonyl-[protein] + FAD = FMN-L-threonyl-[protein] + AMP + H(+)</text>
        <dbReference type="Rhea" id="RHEA:36847"/>
        <dbReference type="Rhea" id="RHEA-COMP:11060"/>
        <dbReference type="Rhea" id="RHEA-COMP:11061"/>
        <dbReference type="ChEBI" id="CHEBI:15378"/>
        <dbReference type="ChEBI" id="CHEBI:30013"/>
        <dbReference type="ChEBI" id="CHEBI:57692"/>
        <dbReference type="ChEBI" id="CHEBI:74257"/>
        <dbReference type="ChEBI" id="CHEBI:456215"/>
        <dbReference type="EC" id="2.7.1.180"/>
    </reaction>
</comment>
<keyword evidence="13" id="KW-1185">Reference proteome</keyword>
<comment type="caution">
    <text evidence="12">The sequence shown here is derived from an EMBL/GenBank/DDBJ whole genome shotgun (WGS) entry which is preliminary data.</text>
</comment>
<keyword evidence="6 10" id="KW-0274">FAD</keyword>
<keyword evidence="4 10" id="KW-0808">Transferase</keyword>
<keyword evidence="7 10" id="KW-0460">Magnesium</keyword>
<sequence length="301" mass="32373">MSTGEAKRFEFWAMGTLCDVTLQGEQAMVEQVAAAAKQEVDRLEHKYSRYKPDSVLSQINASARSGSGVEVDDETAMLLDWAFDAFSRSGGLFDITSGVLRTLWHDGMSRLPDDGEISAVLSRIGLAKLSRPNGLFTFPAPGWEIDFGGLVKEYAADQAATICRASGCQHGLINLGGDMTVIGPHPDGTPWRIGIRNPARHDEALATVFLGKGGLATSGDYERFWEIDGRRYSHVLSPRTGWPINGLPSITVVGETCLSAGLNATIAMLQGDAAPAWLDAEHLPYLVVDRAGLISGSIHLS</sequence>
<evidence type="ECO:0000256" key="3">
    <source>
        <dbReference type="ARBA" id="ARBA00022630"/>
    </source>
</evidence>
<reference evidence="12" key="1">
    <citation type="submission" date="2022-05" db="EMBL/GenBank/DDBJ databases">
        <authorList>
            <person name="Pankratov T."/>
        </authorList>
    </citation>
    <scope>NUCLEOTIDE SEQUENCE</scope>
    <source>
        <strain evidence="12">BP6-180914</strain>
    </source>
</reference>
<comment type="similarity">
    <text evidence="10">Belongs to the ApbE family.</text>
</comment>
<evidence type="ECO:0000256" key="6">
    <source>
        <dbReference type="ARBA" id="ARBA00022827"/>
    </source>
</evidence>
<feature type="binding site" evidence="11">
    <location>
        <position position="265"/>
    </location>
    <ligand>
        <name>Mg(2+)</name>
        <dbReference type="ChEBI" id="CHEBI:18420"/>
    </ligand>
</feature>
<dbReference type="GO" id="GO:0016740">
    <property type="term" value="F:transferase activity"/>
    <property type="evidence" value="ECO:0007669"/>
    <property type="project" value="UniProtKB-UniRule"/>
</dbReference>
<dbReference type="PANTHER" id="PTHR30040">
    <property type="entry name" value="THIAMINE BIOSYNTHESIS LIPOPROTEIN APBE"/>
    <property type="match status" value="1"/>
</dbReference>
<organism evidence="12 13">
    <name type="scientific">Lichenifustis flavocetrariae</name>
    <dbReference type="NCBI Taxonomy" id="2949735"/>
    <lineage>
        <taxon>Bacteria</taxon>
        <taxon>Pseudomonadati</taxon>
        <taxon>Pseudomonadota</taxon>
        <taxon>Alphaproteobacteria</taxon>
        <taxon>Hyphomicrobiales</taxon>
        <taxon>Lichenihabitantaceae</taxon>
        <taxon>Lichenifustis</taxon>
    </lineage>
</organism>
<dbReference type="EMBL" id="JAMOIM010000067">
    <property type="protein sequence ID" value="MCW6512822.1"/>
    <property type="molecule type" value="Genomic_DNA"/>
</dbReference>
<dbReference type="InterPro" id="IPR024932">
    <property type="entry name" value="ApbE"/>
</dbReference>
<evidence type="ECO:0000313" key="13">
    <source>
        <dbReference type="Proteomes" id="UP001165667"/>
    </source>
</evidence>
<evidence type="ECO:0000256" key="2">
    <source>
        <dbReference type="ARBA" id="ARBA00016337"/>
    </source>
</evidence>
<gene>
    <name evidence="12" type="ORF">M8523_33560</name>
</gene>
<evidence type="ECO:0000256" key="8">
    <source>
        <dbReference type="ARBA" id="ARBA00031306"/>
    </source>
</evidence>
<dbReference type="PIRSF" id="PIRSF006268">
    <property type="entry name" value="ApbE"/>
    <property type="match status" value="1"/>
</dbReference>
<feature type="binding site" evidence="11">
    <location>
        <position position="149"/>
    </location>
    <ligand>
        <name>Mg(2+)</name>
        <dbReference type="ChEBI" id="CHEBI:18420"/>
    </ligand>
</feature>
<evidence type="ECO:0000256" key="7">
    <source>
        <dbReference type="ARBA" id="ARBA00022842"/>
    </source>
</evidence>